<feature type="region of interest" description="Disordered" evidence="1">
    <location>
        <begin position="382"/>
        <end position="401"/>
    </location>
</feature>
<feature type="transmembrane region" description="Helical" evidence="2">
    <location>
        <begin position="219"/>
        <end position="235"/>
    </location>
</feature>
<dbReference type="PANTHER" id="PTHR38592:SF3">
    <property type="entry name" value="BLL4819 PROTEIN"/>
    <property type="match status" value="1"/>
</dbReference>
<dbReference type="Proteomes" id="UP000500767">
    <property type="component" value="Chromosome"/>
</dbReference>
<dbReference type="PANTHER" id="PTHR38592">
    <property type="entry name" value="BLL4819 PROTEIN"/>
    <property type="match status" value="1"/>
</dbReference>
<sequence>MIVTPAASSPSLDHASLSDGTVRPPKPGRDHRVDALRGVALTMMFADHIPQNLLNRLTIRNLGFCDAAEIFVLLAGFASMLAYGRAFERESIGSALNKLLRRVVKLYLFQMGMLLTTVLVIKEWRRYHPVPVDFLEPELAHGVHSFWRVLALEALPGNLNILPLYMVLLILFPVIYLALRFNRWAALTLSAGVWLLINLDPQINLPNWLDPDGWYFDPFAWQFLFTIGAWAAMETRNTGGDVPKSRWLAGLCCLYLAFSAVQSFPWALWGLPDLSLLPLAPPEKTPLSPLRLIDVLAIFYLVQSSQLASRLSAGRIGQVLAVIGRHSLEVFSLGTVLDLLARLIMTTYGTAWPMQIAVNVIGLGTIYLLAVTLDRRKAAARSRTNPAAPLPVPTTGGTLAP</sequence>
<feature type="compositionally biased region" description="Polar residues" evidence="1">
    <location>
        <begin position="1"/>
        <end position="11"/>
    </location>
</feature>
<keyword evidence="2" id="KW-0472">Membrane</keyword>
<dbReference type="InterPro" id="IPR014550">
    <property type="entry name" value="UCP028704_OpgC"/>
</dbReference>
<reference evidence="3 4" key="1">
    <citation type="journal article" date="2014" name="World J. Microbiol. Biotechnol.">
        <title>Biodiversity and physiological characteristics of Antarctic and Arctic lichens-associated bacteria.</title>
        <authorList>
            <person name="Lee Y.M."/>
            <person name="Kim E.H."/>
            <person name="Lee H.K."/>
            <person name="Hong S.G."/>
        </authorList>
    </citation>
    <scope>NUCLEOTIDE SEQUENCE [LARGE SCALE GENOMIC DNA]</scope>
    <source>
        <strain evidence="3 4">PAMC 26569</strain>
    </source>
</reference>
<feature type="transmembrane region" description="Helical" evidence="2">
    <location>
        <begin position="354"/>
        <end position="373"/>
    </location>
</feature>
<organism evidence="3 4">
    <name type="scientific">Lichenicola cladoniae</name>
    <dbReference type="NCBI Taxonomy" id="1484109"/>
    <lineage>
        <taxon>Bacteria</taxon>
        <taxon>Pseudomonadati</taxon>
        <taxon>Pseudomonadota</taxon>
        <taxon>Alphaproteobacteria</taxon>
        <taxon>Acetobacterales</taxon>
        <taxon>Acetobacteraceae</taxon>
        <taxon>Lichenicola</taxon>
    </lineage>
</organism>
<feature type="transmembrane region" description="Helical" evidence="2">
    <location>
        <begin position="247"/>
        <end position="269"/>
    </location>
</feature>
<feature type="transmembrane region" description="Helical" evidence="2">
    <location>
        <begin position="161"/>
        <end position="179"/>
    </location>
</feature>
<evidence type="ECO:0000256" key="1">
    <source>
        <dbReference type="SAM" id="MobiDB-lite"/>
    </source>
</evidence>
<feature type="transmembrane region" description="Helical" evidence="2">
    <location>
        <begin position="104"/>
        <end position="121"/>
    </location>
</feature>
<evidence type="ECO:0000313" key="4">
    <source>
        <dbReference type="Proteomes" id="UP000500767"/>
    </source>
</evidence>
<evidence type="ECO:0000313" key="3">
    <source>
        <dbReference type="EMBL" id="QKE92705.1"/>
    </source>
</evidence>
<dbReference type="PIRSF" id="PIRSF028704">
    <property type="entry name" value="UPC028704"/>
    <property type="match status" value="1"/>
</dbReference>
<proteinExistence type="predicted"/>
<keyword evidence="2" id="KW-1133">Transmembrane helix</keyword>
<dbReference type="EMBL" id="CP053708">
    <property type="protein sequence ID" value="QKE92705.1"/>
    <property type="molecule type" value="Genomic_DNA"/>
</dbReference>
<keyword evidence="4" id="KW-1185">Reference proteome</keyword>
<dbReference type="AlphaFoldDB" id="A0A6M8HWY3"/>
<dbReference type="KEGG" id="lck:HN018_15905"/>
<gene>
    <name evidence="3" type="ORF">HN018_15905</name>
</gene>
<evidence type="ECO:0000256" key="2">
    <source>
        <dbReference type="SAM" id="Phobius"/>
    </source>
</evidence>
<feature type="transmembrane region" description="Helical" evidence="2">
    <location>
        <begin position="184"/>
        <end position="199"/>
    </location>
</feature>
<keyword evidence="2" id="KW-0812">Transmembrane</keyword>
<name>A0A6M8HWY3_9PROT</name>
<feature type="region of interest" description="Disordered" evidence="1">
    <location>
        <begin position="1"/>
        <end position="29"/>
    </location>
</feature>
<feature type="transmembrane region" description="Helical" evidence="2">
    <location>
        <begin position="61"/>
        <end position="83"/>
    </location>
</feature>
<protein>
    <submittedName>
        <fullName evidence="3">OpgC domain-containing protein</fullName>
    </submittedName>
</protein>
<accession>A0A6M8HWY3</accession>
<dbReference type="Pfam" id="PF10129">
    <property type="entry name" value="OpgC_C"/>
    <property type="match status" value="1"/>
</dbReference>